<comment type="catalytic activity">
    <reaction evidence="7">
        <text>L-dopachrome = 5,6-dihydroxyindole-2-carboxylate</text>
        <dbReference type="Rhea" id="RHEA:13041"/>
        <dbReference type="ChEBI" id="CHEBI:16875"/>
        <dbReference type="ChEBI" id="CHEBI:57509"/>
        <dbReference type="EC" id="5.3.3.12"/>
    </reaction>
</comment>
<evidence type="ECO:0000256" key="2">
    <source>
        <dbReference type="ARBA" id="ARBA00005851"/>
    </source>
</evidence>
<dbReference type="AlphaFoldDB" id="A0A5C3LR84"/>
<sequence length="120" mass="13440">MPNLKLETNVKVDDPKAFASELSKFAAETLSKPERVVSVSYTYNETLTFAGSFEPACTLTLISLNQLNTENNELFSKAFFHFFQEKLGVSGDRAYITFSDPGWSFIGYKGVTFNTIWGSK</sequence>
<keyword evidence="14" id="KW-1185">Reference proteome</keyword>
<gene>
    <name evidence="13" type="ORF">BDQ12DRAFT_656208</name>
</gene>
<evidence type="ECO:0000313" key="13">
    <source>
        <dbReference type="EMBL" id="TFK34843.1"/>
    </source>
</evidence>
<protein>
    <recommendedName>
        <fullName evidence="12">L-dopachrome isomerase</fullName>
        <ecNumber evidence="9">5.3.2.1</ecNumber>
        <ecNumber evidence="8">5.3.3.12</ecNumber>
    </recommendedName>
    <alternativeName>
        <fullName evidence="10">L-dopachrome tautomerase</fullName>
    </alternativeName>
    <alternativeName>
        <fullName evidence="11">Phenylpyruvate tautomerase</fullName>
    </alternativeName>
</protein>
<dbReference type="InterPro" id="IPR014347">
    <property type="entry name" value="Tautomerase/MIF_sf"/>
</dbReference>
<evidence type="ECO:0000313" key="14">
    <source>
        <dbReference type="Proteomes" id="UP000308652"/>
    </source>
</evidence>
<reference evidence="13 14" key="1">
    <citation type="journal article" date="2019" name="Nat. Ecol. Evol.">
        <title>Megaphylogeny resolves global patterns of mushroom evolution.</title>
        <authorList>
            <person name="Varga T."/>
            <person name="Krizsan K."/>
            <person name="Foldi C."/>
            <person name="Dima B."/>
            <person name="Sanchez-Garcia M."/>
            <person name="Sanchez-Ramirez S."/>
            <person name="Szollosi G.J."/>
            <person name="Szarkandi J.G."/>
            <person name="Papp V."/>
            <person name="Albert L."/>
            <person name="Andreopoulos W."/>
            <person name="Angelini C."/>
            <person name="Antonin V."/>
            <person name="Barry K.W."/>
            <person name="Bougher N.L."/>
            <person name="Buchanan P."/>
            <person name="Buyck B."/>
            <person name="Bense V."/>
            <person name="Catcheside P."/>
            <person name="Chovatia M."/>
            <person name="Cooper J."/>
            <person name="Damon W."/>
            <person name="Desjardin D."/>
            <person name="Finy P."/>
            <person name="Geml J."/>
            <person name="Haridas S."/>
            <person name="Hughes K."/>
            <person name="Justo A."/>
            <person name="Karasinski D."/>
            <person name="Kautmanova I."/>
            <person name="Kiss B."/>
            <person name="Kocsube S."/>
            <person name="Kotiranta H."/>
            <person name="LaButti K.M."/>
            <person name="Lechner B.E."/>
            <person name="Liimatainen K."/>
            <person name="Lipzen A."/>
            <person name="Lukacs Z."/>
            <person name="Mihaltcheva S."/>
            <person name="Morgado L.N."/>
            <person name="Niskanen T."/>
            <person name="Noordeloos M.E."/>
            <person name="Ohm R.A."/>
            <person name="Ortiz-Santana B."/>
            <person name="Ovrebo C."/>
            <person name="Racz N."/>
            <person name="Riley R."/>
            <person name="Savchenko A."/>
            <person name="Shiryaev A."/>
            <person name="Soop K."/>
            <person name="Spirin V."/>
            <person name="Szebenyi C."/>
            <person name="Tomsovsky M."/>
            <person name="Tulloss R.E."/>
            <person name="Uehling J."/>
            <person name="Grigoriev I.V."/>
            <person name="Vagvolgyi C."/>
            <person name="Papp T."/>
            <person name="Martin F.M."/>
            <person name="Miettinen O."/>
            <person name="Hibbett D.S."/>
            <person name="Nagy L.G."/>
        </authorList>
    </citation>
    <scope>NUCLEOTIDE SEQUENCE [LARGE SCALE GENOMIC DNA]</scope>
    <source>
        <strain evidence="13 14">CBS 166.37</strain>
    </source>
</reference>
<dbReference type="PANTHER" id="PTHR11954">
    <property type="entry name" value="D-DOPACHROME DECARBOXYLASE"/>
    <property type="match status" value="1"/>
</dbReference>
<dbReference type="GO" id="GO:0004167">
    <property type="term" value="F:dopachrome isomerase activity"/>
    <property type="evidence" value="ECO:0007669"/>
    <property type="project" value="UniProtKB-EC"/>
</dbReference>
<evidence type="ECO:0000256" key="10">
    <source>
        <dbReference type="ARBA" id="ARBA00041631"/>
    </source>
</evidence>
<evidence type="ECO:0000256" key="1">
    <source>
        <dbReference type="ARBA" id="ARBA00004613"/>
    </source>
</evidence>
<dbReference type="EC" id="5.3.2.1" evidence="9"/>
<evidence type="ECO:0000256" key="12">
    <source>
        <dbReference type="ARBA" id="ARBA00042730"/>
    </source>
</evidence>
<keyword evidence="5" id="KW-0413">Isomerase</keyword>
<dbReference type="OrthoDB" id="255819at2759"/>
<evidence type="ECO:0000256" key="7">
    <source>
        <dbReference type="ARBA" id="ARBA00036823"/>
    </source>
</evidence>
<comment type="subcellular location">
    <subcellularLocation>
        <location evidence="1">Secreted</location>
    </subcellularLocation>
</comment>
<organism evidence="13 14">
    <name type="scientific">Crucibulum laeve</name>
    <dbReference type="NCBI Taxonomy" id="68775"/>
    <lineage>
        <taxon>Eukaryota</taxon>
        <taxon>Fungi</taxon>
        <taxon>Dikarya</taxon>
        <taxon>Basidiomycota</taxon>
        <taxon>Agaricomycotina</taxon>
        <taxon>Agaricomycetes</taxon>
        <taxon>Agaricomycetidae</taxon>
        <taxon>Agaricales</taxon>
        <taxon>Agaricineae</taxon>
        <taxon>Nidulariaceae</taxon>
        <taxon>Crucibulum</taxon>
    </lineage>
</organism>
<dbReference type="Pfam" id="PF01187">
    <property type="entry name" value="MIF"/>
    <property type="match status" value="1"/>
</dbReference>
<name>A0A5C3LR84_9AGAR</name>
<comment type="similarity">
    <text evidence="2">Belongs to the MIF family.</text>
</comment>
<evidence type="ECO:0000256" key="11">
    <source>
        <dbReference type="ARBA" id="ARBA00041912"/>
    </source>
</evidence>
<dbReference type="GO" id="GO:0050178">
    <property type="term" value="F:phenylpyruvate tautomerase activity"/>
    <property type="evidence" value="ECO:0007669"/>
    <property type="project" value="UniProtKB-EC"/>
</dbReference>
<proteinExistence type="inferred from homology"/>
<evidence type="ECO:0000256" key="3">
    <source>
        <dbReference type="ARBA" id="ARBA00022514"/>
    </source>
</evidence>
<dbReference type="GO" id="GO:0005615">
    <property type="term" value="C:extracellular space"/>
    <property type="evidence" value="ECO:0007669"/>
    <property type="project" value="UniProtKB-KW"/>
</dbReference>
<evidence type="ECO:0000256" key="9">
    <source>
        <dbReference type="ARBA" id="ARBA00039086"/>
    </source>
</evidence>
<keyword evidence="3" id="KW-0202">Cytokine</keyword>
<dbReference type="SUPFAM" id="SSF55331">
    <property type="entry name" value="Tautomerase/MIF"/>
    <property type="match status" value="1"/>
</dbReference>
<evidence type="ECO:0000256" key="4">
    <source>
        <dbReference type="ARBA" id="ARBA00022525"/>
    </source>
</evidence>
<accession>A0A5C3LR84</accession>
<evidence type="ECO:0000256" key="5">
    <source>
        <dbReference type="ARBA" id="ARBA00023235"/>
    </source>
</evidence>
<dbReference type="STRING" id="68775.A0A5C3LR84"/>
<dbReference type="Gene3D" id="3.30.429.10">
    <property type="entry name" value="Macrophage Migration Inhibitory Factor"/>
    <property type="match status" value="1"/>
</dbReference>
<dbReference type="PANTHER" id="PTHR11954:SF6">
    <property type="entry name" value="MACROPHAGE MIGRATION INHIBITORY FACTOR"/>
    <property type="match status" value="1"/>
</dbReference>
<dbReference type="InterPro" id="IPR001398">
    <property type="entry name" value="Macrophage_inhib_fac"/>
</dbReference>
<evidence type="ECO:0000256" key="6">
    <source>
        <dbReference type="ARBA" id="ARBA00036735"/>
    </source>
</evidence>
<dbReference type="EMBL" id="ML213627">
    <property type="protein sequence ID" value="TFK34843.1"/>
    <property type="molecule type" value="Genomic_DNA"/>
</dbReference>
<dbReference type="EC" id="5.3.3.12" evidence="8"/>
<keyword evidence="4" id="KW-0964">Secreted</keyword>
<dbReference type="Proteomes" id="UP000308652">
    <property type="component" value="Unassembled WGS sequence"/>
</dbReference>
<evidence type="ECO:0000256" key="8">
    <source>
        <dbReference type="ARBA" id="ARBA00038932"/>
    </source>
</evidence>
<comment type="catalytic activity">
    <reaction evidence="6">
        <text>3-phenylpyruvate = enol-phenylpyruvate</text>
        <dbReference type="Rhea" id="RHEA:17097"/>
        <dbReference type="ChEBI" id="CHEBI:16815"/>
        <dbReference type="ChEBI" id="CHEBI:18005"/>
        <dbReference type="EC" id="5.3.2.1"/>
    </reaction>
</comment>